<dbReference type="Proteomes" id="UP001163046">
    <property type="component" value="Unassembled WGS sequence"/>
</dbReference>
<reference evidence="2" key="1">
    <citation type="submission" date="2023-01" db="EMBL/GenBank/DDBJ databases">
        <title>Genome assembly of the deep-sea coral Lophelia pertusa.</title>
        <authorList>
            <person name="Herrera S."/>
            <person name="Cordes E."/>
        </authorList>
    </citation>
    <scope>NUCLEOTIDE SEQUENCE</scope>
    <source>
        <strain evidence="2">USNM1676648</strain>
        <tissue evidence="2">Polyp</tissue>
    </source>
</reference>
<feature type="transmembrane region" description="Helical" evidence="1">
    <location>
        <begin position="41"/>
        <end position="65"/>
    </location>
</feature>
<sequence>MEHTDAASMRVAKILTALTPVAAVLVSKVTGCHVMILMSAQIVPTIVIGKLCALTLGVHIAVLVLKDITEMASSVKLVLPDAYCPTTELFYLSCFLSVLYYRFVCEEETIDTLNDSVNSYLFAKLKAILMKFKLNLIPELPDPHKRT</sequence>
<dbReference type="EMBL" id="MU825896">
    <property type="protein sequence ID" value="KAJ7383597.1"/>
    <property type="molecule type" value="Genomic_DNA"/>
</dbReference>
<comment type="caution">
    <text evidence="2">The sequence shown here is derived from an EMBL/GenBank/DDBJ whole genome shotgun (WGS) entry which is preliminary data.</text>
</comment>
<evidence type="ECO:0000256" key="1">
    <source>
        <dbReference type="SAM" id="Phobius"/>
    </source>
</evidence>
<proteinExistence type="predicted"/>
<keyword evidence="1" id="KW-0472">Membrane</keyword>
<gene>
    <name evidence="2" type="ORF">OS493_026782</name>
</gene>
<name>A0A9W9ZL22_9CNID</name>
<accession>A0A9W9ZL22</accession>
<dbReference type="OrthoDB" id="2015116at2759"/>
<protein>
    <submittedName>
        <fullName evidence="2">Uncharacterized protein</fullName>
    </submittedName>
</protein>
<keyword evidence="1" id="KW-0812">Transmembrane</keyword>
<dbReference type="AlphaFoldDB" id="A0A9W9ZL22"/>
<keyword evidence="1" id="KW-1133">Transmembrane helix</keyword>
<evidence type="ECO:0000313" key="2">
    <source>
        <dbReference type="EMBL" id="KAJ7383597.1"/>
    </source>
</evidence>
<keyword evidence="3" id="KW-1185">Reference proteome</keyword>
<evidence type="ECO:0000313" key="3">
    <source>
        <dbReference type="Proteomes" id="UP001163046"/>
    </source>
</evidence>
<organism evidence="2 3">
    <name type="scientific">Desmophyllum pertusum</name>
    <dbReference type="NCBI Taxonomy" id="174260"/>
    <lineage>
        <taxon>Eukaryota</taxon>
        <taxon>Metazoa</taxon>
        <taxon>Cnidaria</taxon>
        <taxon>Anthozoa</taxon>
        <taxon>Hexacorallia</taxon>
        <taxon>Scleractinia</taxon>
        <taxon>Caryophylliina</taxon>
        <taxon>Caryophylliidae</taxon>
        <taxon>Desmophyllum</taxon>
    </lineage>
</organism>